<dbReference type="AlphaFoldDB" id="A0A6G0XX20"/>
<dbReference type="Proteomes" id="UP000481153">
    <property type="component" value="Unassembled WGS sequence"/>
</dbReference>
<sequence>MQSPPCLGKMSGKASWTDERTKILLTCFCDELTRGKGTDAGGLGRLDPPPHQFNKIAKTLNNSGFGWDALNQLPTAPDEAYIAAHPKSAVYRPRSFPLYDESHAIFSGAVATGEFASAGIDSNGEDSGESEDDSNSNPDFNDDSDITTRSTNGVDNIQSPMKRPRYPTRRGNAAADGLVILAQTQLEIQEKRLVQPPSTAQRAITEFRKMQVAFNF</sequence>
<accession>A0A6G0XX20</accession>
<evidence type="ECO:0000313" key="2">
    <source>
        <dbReference type="EMBL" id="KAF0745280.1"/>
    </source>
</evidence>
<evidence type="ECO:0000256" key="1">
    <source>
        <dbReference type="SAM" id="MobiDB-lite"/>
    </source>
</evidence>
<evidence type="ECO:0000313" key="3">
    <source>
        <dbReference type="Proteomes" id="UP000481153"/>
    </source>
</evidence>
<dbReference type="PANTHER" id="PTHR46929:SF3">
    <property type="entry name" value="MYB_SANT-LIKE DOMAIN-CONTAINING PROTEIN"/>
    <property type="match status" value="1"/>
</dbReference>
<dbReference type="VEuPathDB" id="FungiDB:AeMF1_018449"/>
<comment type="caution">
    <text evidence="2">The sequence shown here is derived from an EMBL/GenBank/DDBJ whole genome shotgun (WGS) entry which is preliminary data.</text>
</comment>
<protein>
    <recommendedName>
        <fullName evidence="4">Myb/SANT-like domain-containing protein</fullName>
    </recommendedName>
</protein>
<proteinExistence type="predicted"/>
<dbReference type="EMBL" id="VJMJ01000002">
    <property type="protein sequence ID" value="KAF0745280.1"/>
    <property type="molecule type" value="Genomic_DNA"/>
</dbReference>
<organism evidence="2 3">
    <name type="scientific">Aphanomyces euteiches</name>
    <dbReference type="NCBI Taxonomy" id="100861"/>
    <lineage>
        <taxon>Eukaryota</taxon>
        <taxon>Sar</taxon>
        <taxon>Stramenopiles</taxon>
        <taxon>Oomycota</taxon>
        <taxon>Saprolegniomycetes</taxon>
        <taxon>Saprolegniales</taxon>
        <taxon>Verrucalvaceae</taxon>
        <taxon>Aphanomyces</taxon>
    </lineage>
</organism>
<feature type="compositionally biased region" description="Acidic residues" evidence="1">
    <location>
        <begin position="123"/>
        <end position="145"/>
    </location>
</feature>
<reference evidence="2 3" key="1">
    <citation type="submission" date="2019-07" db="EMBL/GenBank/DDBJ databases">
        <title>Genomics analysis of Aphanomyces spp. identifies a new class of oomycete effector associated with host adaptation.</title>
        <authorList>
            <person name="Gaulin E."/>
        </authorList>
    </citation>
    <scope>NUCLEOTIDE SEQUENCE [LARGE SCALE GENOMIC DNA]</scope>
    <source>
        <strain evidence="2 3">ATCC 201684</strain>
    </source>
</reference>
<name>A0A6G0XX20_9STRA</name>
<evidence type="ECO:0008006" key="4">
    <source>
        <dbReference type="Google" id="ProtNLM"/>
    </source>
</evidence>
<feature type="compositionally biased region" description="Polar residues" evidence="1">
    <location>
        <begin position="147"/>
        <end position="159"/>
    </location>
</feature>
<dbReference type="PANTHER" id="PTHR46929">
    <property type="entry name" value="EXPRESSED PROTEIN"/>
    <property type="match status" value="1"/>
</dbReference>
<keyword evidence="3" id="KW-1185">Reference proteome</keyword>
<gene>
    <name evidence="2" type="ORF">Ae201684_000311</name>
</gene>
<feature type="region of interest" description="Disordered" evidence="1">
    <location>
        <begin position="117"/>
        <end position="170"/>
    </location>
</feature>